<evidence type="ECO:0000313" key="2">
    <source>
        <dbReference type="Proteomes" id="UP000000305"/>
    </source>
</evidence>
<dbReference type="Proteomes" id="UP000000305">
    <property type="component" value="Unassembled WGS sequence"/>
</dbReference>
<dbReference type="Gene3D" id="1.10.10.60">
    <property type="entry name" value="Homeodomain-like"/>
    <property type="match status" value="1"/>
</dbReference>
<protein>
    <submittedName>
        <fullName evidence="1">Uncharacterized protein</fullName>
    </submittedName>
</protein>
<reference evidence="1 2" key="1">
    <citation type="journal article" date="2011" name="Science">
        <title>The ecoresponsive genome of Daphnia pulex.</title>
        <authorList>
            <person name="Colbourne J.K."/>
            <person name="Pfrender M.E."/>
            <person name="Gilbert D."/>
            <person name="Thomas W.K."/>
            <person name="Tucker A."/>
            <person name="Oakley T.H."/>
            <person name="Tokishita S."/>
            <person name="Aerts A."/>
            <person name="Arnold G.J."/>
            <person name="Basu M.K."/>
            <person name="Bauer D.J."/>
            <person name="Caceres C.E."/>
            <person name="Carmel L."/>
            <person name="Casola C."/>
            <person name="Choi J.H."/>
            <person name="Detter J.C."/>
            <person name="Dong Q."/>
            <person name="Dusheyko S."/>
            <person name="Eads B.D."/>
            <person name="Frohlich T."/>
            <person name="Geiler-Samerotte K.A."/>
            <person name="Gerlach D."/>
            <person name="Hatcher P."/>
            <person name="Jogdeo S."/>
            <person name="Krijgsveld J."/>
            <person name="Kriventseva E.V."/>
            <person name="Kultz D."/>
            <person name="Laforsch C."/>
            <person name="Lindquist E."/>
            <person name="Lopez J."/>
            <person name="Manak J.R."/>
            <person name="Muller J."/>
            <person name="Pangilinan J."/>
            <person name="Patwardhan R.P."/>
            <person name="Pitluck S."/>
            <person name="Pritham E.J."/>
            <person name="Rechtsteiner A."/>
            <person name="Rho M."/>
            <person name="Rogozin I.B."/>
            <person name="Sakarya O."/>
            <person name="Salamov A."/>
            <person name="Schaack S."/>
            <person name="Shapiro H."/>
            <person name="Shiga Y."/>
            <person name="Skalitzky C."/>
            <person name="Smith Z."/>
            <person name="Souvorov A."/>
            <person name="Sung W."/>
            <person name="Tang Z."/>
            <person name="Tsuchiya D."/>
            <person name="Tu H."/>
            <person name="Vos H."/>
            <person name="Wang M."/>
            <person name="Wolf Y.I."/>
            <person name="Yamagata H."/>
            <person name="Yamada T."/>
            <person name="Ye Y."/>
            <person name="Shaw J.R."/>
            <person name="Andrews J."/>
            <person name="Crease T.J."/>
            <person name="Tang H."/>
            <person name="Lucas S.M."/>
            <person name="Robertson H.M."/>
            <person name="Bork P."/>
            <person name="Koonin E.V."/>
            <person name="Zdobnov E.M."/>
            <person name="Grigoriev I.V."/>
            <person name="Lynch M."/>
            <person name="Boore J.L."/>
        </authorList>
    </citation>
    <scope>NUCLEOTIDE SEQUENCE [LARGE SCALE GENOMIC DNA]</scope>
</reference>
<dbReference type="Pfam" id="PF20901">
    <property type="entry name" value="Sf6_terminase"/>
    <property type="match status" value="1"/>
</dbReference>
<dbReference type="InParanoid" id="E9I3V7"/>
<dbReference type="EMBL" id="GL734769">
    <property type="protein sequence ID" value="EFX61321.1"/>
    <property type="molecule type" value="Genomic_DNA"/>
</dbReference>
<sequence length="93" mass="10713">MFEDCLRIADTPAIGEIITDDGEKVTVKREDMLGHRKLQIETRLKMLAKFNPKRYGDKIVHAGDDVNPVVIENNMNVFGELLKNLKMKRQTEE</sequence>
<dbReference type="OrthoDB" id="10590413at2759"/>
<dbReference type="KEGG" id="dpx:DAPPUDRAFT_340134"/>
<evidence type="ECO:0000313" key="1">
    <source>
        <dbReference type="EMBL" id="EFX61321.1"/>
    </source>
</evidence>
<dbReference type="InterPro" id="IPR048683">
    <property type="entry name" value="Sf6_terminase"/>
</dbReference>
<organism evidence="1 2">
    <name type="scientific">Daphnia pulex</name>
    <name type="common">Water flea</name>
    <dbReference type="NCBI Taxonomy" id="6669"/>
    <lineage>
        <taxon>Eukaryota</taxon>
        <taxon>Metazoa</taxon>
        <taxon>Ecdysozoa</taxon>
        <taxon>Arthropoda</taxon>
        <taxon>Crustacea</taxon>
        <taxon>Branchiopoda</taxon>
        <taxon>Diplostraca</taxon>
        <taxon>Cladocera</taxon>
        <taxon>Anomopoda</taxon>
        <taxon>Daphniidae</taxon>
        <taxon>Daphnia</taxon>
    </lineage>
</organism>
<keyword evidence="2" id="KW-1185">Reference proteome</keyword>
<name>E9I3V7_DAPPU</name>
<dbReference type="AlphaFoldDB" id="E9I3V7"/>
<gene>
    <name evidence="1" type="ORF">DAPPUDRAFT_340134</name>
</gene>
<proteinExistence type="predicted"/>
<dbReference type="HOGENOM" id="CLU_2401882_0_0_1"/>
<accession>E9I3V7</accession>